<protein>
    <recommendedName>
        <fullName evidence="7">Lipopolysaccharide assembly protein A domain-containing protein</fullName>
    </recommendedName>
</protein>
<keyword evidence="1" id="KW-1003">Cell membrane</keyword>
<evidence type="ECO:0000256" key="6">
    <source>
        <dbReference type="SAM" id="Phobius"/>
    </source>
</evidence>
<gene>
    <name evidence="8" type="ORF">MNBD_NITROSPIRAE03-1176</name>
</gene>
<dbReference type="EMBL" id="UOGI01000157">
    <property type="protein sequence ID" value="VAX32953.1"/>
    <property type="molecule type" value="Genomic_DNA"/>
</dbReference>
<evidence type="ECO:0000256" key="1">
    <source>
        <dbReference type="ARBA" id="ARBA00022475"/>
    </source>
</evidence>
<reference evidence="8" key="1">
    <citation type="submission" date="2018-06" db="EMBL/GenBank/DDBJ databases">
        <authorList>
            <person name="Zhirakovskaya E."/>
        </authorList>
    </citation>
    <scope>NUCLEOTIDE SEQUENCE</scope>
</reference>
<evidence type="ECO:0000313" key="8">
    <source>
        <dbReference type="EMBL" id="VAX32953.1"/>
    </source>
</evidence>
<evidence type="ECO:0000256" key="4">
    <source>
        <dbReference type="ARBA" id="ARBA00023136"/>
    </source>
</evidence>
<feature type="domain" description="Lipopolysaccharide assembly protein A" evidence="7">
    <location>
        <begin position="21"/>
        <end position="82"/>
    </location>
</feature>
<keyword evidence="3 6" id="KW-1133">Transmembrane helix</keyword>
<dbReference type="AlphaFoldDB" id="A0A3B1D801"/>
<dbReference type="GO" id="GO:0005886">
    <property type="term" value="C:plasma membrane"/>
    <property type="evidence" value="ECO:0007669"/>
    <property type="project" value="InterPro"/>
</dbReference>
<evidence type="ECO:0000256" key="5">
    <source>
        <dbReference type="SAM" id="MobiDB-lite"/>
    </source>
</evidence>
<evidence type="ECO:0000259" key="7">
    <source>
        <dbReference type="Pfam" id="PF06305"/>
    </source>
</evidence>
<evidence type="ECO:0000256" key="3">
    <source>
        <dbReference type="ARBA" id="ARBA00022989"/>
    </source>
</evidence>
<evidence type="ECO:0000256" key="2">
    <source>
        <dbReference type="ARBA" id="ARBA00022692"/>
    </source>
</evidence>
<accession>A0A3B1D801</accession>
<name>A0A3B1D801_9ZZZZ</name>
<sequence length="96" mass="10614">MQFFILLAIIIAMALVVFAVQNATAITLTFLAWEFSGSLAVILALTFAAGVLTGILLFAPTWLRKSKEGRVQKRRIQELEKERSKSTGEQGKTEVD</sequence>
<keyword evidence="2 6" id="KW-0812">Transmembrane</keyword>
<dbReference type="PANTHER" id="PTHR41335">
    <property type="entry name" value="MEMBRANE PROTEIN-RELATED"/>
    <property type="match status" value="1"/>
</dbReference>
<feature type="region of interest" description="Disordered" evidence="5">
    <location>
        <begin position="67"/>
        <end position="96"/>
    </location>
</feature>
<organism evidence="8">
    <name type="scientific">hydrothermal vent metagenome</name>
    <dbReference type="NCBI Taxonomy" id="652676"/>
    <lineage>
        <taxon>unclassified sequences</taxon>
        <taxon>metagenomes</taxon>
        <taxon>ecological metagenomes</taxon>
    </lineage>
</organism>
<dbReference type="InterPro" id="IPR010445">
    <property type="entry name" value="LapA_dom"/>
</dbReference>
<dbReference type="PANTHER" id="PTHR41335:SF1">
    <property type="entry name" value="MEMBRANE PROTEIN"/>
    <property type="match status" value="1"/>
</dbReference>
<feature type="transmembrane region" description="Helical" evidence="6">
    <location>
        <begin position="35"/>
        <end position="63"/>
    </location>
</feature>
<keyword evidence="4 6" id="KW-0472">Membrane</keyword>
<dbReference type="Pfam" id="PF06305">
    <property type="entry name" value="LapA_dom"/>
    <property type="match status" value="1"/>
</dbReference>
<proteinExistence type="predicted"/>